<dbReference type="EMBL" id="BEYU01000063">
    <property type="protein sequence ID" value="GBG29694.1"/>
    <property type="molecule type" value="Genomic_DNA"/>
</dbReference>
<name>A0A2R5GP90_9STRA</name>
<dbReference type="InParanoid" id="A0A2R5GP90"/>
<evidence type="ECO:0000313" key="1">
    <source>
        <dbReference type="EMBL" id="GBG29694.1"/>
    </source>
</evidence>
<reference evidence="1 2" key="1">
    <citation type="submission" date="2017-12" db="EMBL/GenBank/DDBJ databases">
        <title>Sequencing, de novo assembly and annotation of complete genome of a new Thraustochytrid species, strain FCC1311.</title>
        <authorList>
            <person name="Sedici K."/>
            <person name="Godart F."/>
            <person name="Aiese Cigliano R."/>
            <person name="Sanseverino W."/>
            <person name="Barakat M."/>
            <person name="Ortet P."/>
            <person name="Marechal E."/>
            <person name="Cagnac O."/>
            <person name="Amato A."/>
        </authorList>
    </citation>
    <scope>NUCLEOTIDE SEQUENCE [LARGE SCALE GENOMIC DNA]</scope>
</reference>
<feature type="non-terminal residue" evidence="1">
    <location>
        <position position="1"/>
    </location>
</feature>
<sequence length="254" mass="26793">AVSRTVAPTSVPTTACPEGSILAKLEIGVSETGTPFCPGLVDFRVVLEHKLASSPNLGLEVSFSDTGETSYSPVSSNCSELADGSSMECVISANGTPPDADWALKFFDLSTDGCTLHDNYKVTMPAADDTECADYELTTLCANKEDSLVSVKASFGGELAATVQGLSSEARLWCEVRSSSEDTLASLSVFVDSSEGRVTCGNGVVVAEPHYIYIMSDTWTTPMYRVTMGSGSNAHELVCSPNDVDLATFGHRTV</sequence>
<dbReference type="AlphaFoldDB" id="A0A2R5GP90"/>
<keyword evidence="2" id="KW-1185">Reference proteome</keyword>
<comment type="caution">
    <text evidence="1">The sequence shown here is derived from an EMBL/GenBank/DDBJ whole genome shotgun (WGS) entry which is preliminary data.</text>
</comment>
<protein>
    <submittedName>
        <fullName evidence="1">Uncharacterized protein</fullName>
    </submittedName>
</protein>
<gene>
    <name evidence="1" type="ORF">FCC1311_059152</name>
</gene>
<evidence type="ECO:0000313" key="2">
    <source>
        <dbReference type="Proteomes" id="UP000241890"/>
    </source>
</evidence>
<dbReference type="Proteomes" id="UP000241890">
    <property type="component" value="Unassembled WGS sequence"/>
</dbReference>
<proteinExistence type="predicted"/>
<accession>A0A2R5GP90</accession>
<organism evidence="1 2">
    <name type="scientific">Hondaea fermentalgiana</name>
    <dbReference type="NCBI Taxonomy" id="2315210"/>
    <lineage>
        <taxon>Eukaryota</taxon>
        <taxon>Sar</taxon>
        <taxon>Stramenopiles</taxon>
        <taxon>Bigyra</taxon>
        <taxon>Labyrinthulomycetes</taxon>
        <taxon>Thraustochytrida</taxon>
        <taxon>Thraustochytriidae</taxon>
        <taxon>Hondaea</taxon>
    </lineage>
</organism>